<comment type="subcellular location">
    <subcellularLocation>
        <location evidence="1">Cell envelope</location>
    </subcellularLocation>
</comment>
<proteinExistence type="inferred from homology"/>
<organism evidence="9 13">
    <name type="scientific">Campylobacter coli</name>
    <dbReference type="NCBI Taxonomy" id="195"/>
    <lineage>
        <taxon>Bacteria</taxon>
        <taxon>Pseudomonadati</taxon>
        <taxon>Campylobacterota</taxon>
        <taxon>Epsilonproteobacteria</taxon>
        <taxon>Campylobacterales</taxon>
        <taxon>Campylobacteraceae</taxon>
        <taxon>Campylobacter</taxon>
    </lineage>
</organism>
<evidence type="ECO:0000313" key="15">
    <source>
        <dbReference type="Proteomes" id="UP000409545"/>
    </source>
</evidence>
<dbReference type="EMBL" id="AACSIE010000003">
    <property type="protein sequence ID" value="EAL9204249.1"/>
    <property type="molecule type" value="Genomic_DNA"/>
</dbReference>
<dbReference type="GO" id="GO:1901678">
    <property type="term" value="P:iron coordination entity transport"/>
    <property type="evidence" value="ECO:0007669"/>
    <property type="project" value="UniProtKB-ARBA"/>
</dbReference>
<dbReference type="InterPro" id="IPR002491">
    <property type="entry name" value="ABC_transptr_periplasmic_BD"/>
</dbReference>
<keyword evidence="6" id="KW-0175">Coiled coil</keyword>
<dbReference type="EMBL" id="AACGFG010000002">
    <property type="protein sequence ID" value="EAK4357603.1"/>
    <property type="molecule type" value="Genomic_DNA"/>
</dbReference>
<evidence type="ECO:0000256" key="5">
    <source>
        <dbReference type="ARBA" id="ARBA00022729"/>
    </source>
</evidence>
<sequence length="329" mass="36190">MKKSLVFAFFAFFLSLILTACDSKSNENNASTAIKTSTTVKVIPISMSDEGDSFLVKDSLGENKIPKNPSKVVILDLGILDTFHALRLNDKVAGVPAKNLPKYLQQFKDKPSIGGVQQVDFEAINALKPDLIIISGRQSKFYEKLKEIAPTMFVGLDNANFLSSFENNVLSVAKLYGLEKEASEKIADIKNEIEQAKSIVDEDKKALIVLTNSNKISAFGPQSRFGIIHDVLGINAVDENVKVGTHGKSINSEFILEKNPDYLFVVDRNIIVGNKERAQGILDNALVTKTNAATNNKIIYLDPEYWYLASGNGLESLKTMILEVTNAIK</sequence>
<dbReference type="KEGG" id="ccof:VC76_06790"/>
<dbReference type="RefSeq" id="WP_002777774.1">
    <property type="nucleotide sequence ID" value="NZ_AANHVQ020000021.1"/>
</dbReference>
<dbReference type="GeneID" id="66543677"/>
<dbReference type="eggNOG" id="COG4607">
    <property type="taxonomic scope" value="Bacteria"/>
</dbReference>
<evidence type="ECO:0000256" key="2">
    <source>
        <dbReference type="ARBA" id="ARBA00008814"/>
    </source>
</evidence>
<name>A0A0Q2HX36_CAMCO</name>
<keyword evidence="3" id="KW-0813">Transport</keyword>
<dbReference type="SUPFAM" id="SSF53807">
    <property type="entry name" value="Helical backbone' metal receptor"/>
    <property type="match status" value="1"/>
</dbReference>
<evidence type="ECO:0000256" key="4">
    <source>
        <dbReference type="ARBA" id="ARBA00022496"/>
    </source>
</evidence>
<evidence type="ECO:0000313" key="14">
    <source>
        <dbReference type="Proteomes" id="UP000365807"/>
    </source>
</evidence>
<dbReference type="Pfam" id="PF01497">
    <property type="entry name" value="Peripla_BP_2"/>
    <property type="match status" value="1"/>
</dbReference>
<dbReference type="Proteomes" id="UP000409545">
    <property type="component" value="Unassembled WGS sequence"/>
</dbReference>
<dbReference type="OrthoDB" id="63946at2"/>
<keyword evidence="4" id="KW-0410">Iron transport</keyword>
<evidence type="ECO:0000313" key="9">
    <source>
        <dbReference type="EMBL" id="EAK1510567.1"/>
    </source>
</evidence>
<keyword evidence="5 7" id="KW-0732">Signal</keyword>
<dbReference type="Proteomes" id="UP000411403">
    <property type="component" value="Unassembled WGS sequence"/>
</dbReference>
<reference evidence="10 14" key="2">
    <citation type="submission" date="2018-06" db="EMBL/GenBank/DDBJ databases">
        <authorList>
            <consortium name="NARMS: The National Antimicrobial Resistance Monitoring System"/>
        </authorList>
    </citation>
    <scope>NUCLEOTIDE SEQUENCE [LARGE SCALE GENOMIC DNA]</scope>
    <source>
        <strain evidence="12 16">CVM N17C171</strain>
        <strain evidence="10 14">FSIS11807978</strain>
        <strain evidence="11 15">FSIS1711007</strain>
    </source>
</reference>
<accession>A0A0Q2HX36</accession>
<feature type="domain" description="Fe/B12 periplasmic-binding" evidence="8">
    <location>
        <begin position="71"/>
        <end position="329"/>
    </location>
</feature>
<dbReference type="GO" id="GO:0030288">
    <property type="term" value="C:outer membrane-bounded periplasmic space"/>
    <property type="evidence" value="ECO:0007669"/>
    <property type="project" value="TreeGrafter"/>
</dbReference>
<feature type="signal peptide" evidence="7">
    <location>
        <begin position="1"/>
        <end position="20"/>
    </location>
</feature>
<dbReference type="CDD" id="cd01140">
    <property type="entry name" value="FatB"/>
    <property type="match status" value="1"/>
</dbReference>
<reference evidence="9 13" key="1">
    <citation type="submission" date="2018-05" db="EMBL/GenBank/DDBJ databases">
        <authorList>
            <consortium name="GenomeTrakr network: Whole genome sequencing for foodborne pathogen traceback"/>
        </authorList>
    </citation>
    <scope>NUCLEOTIDE SEQUENCE [LARGE SCALE GENOMIC DNA]</scope>
    <source>
        <strain evidence="9 13">NC_C6016</strain>
    </source>
</reference>
<evidence type="ECO:0000313" key="16">
    <source>
        <dbReference type="Proteomes" id="UP000411403"/>
    </source>
</evidence>
<dbReference type="PANTHER" id="PTHR30532">
    <property type="entry name" value="IRON III DICITRATE-BINDING PERIPLASMIC PROTEIN"/>
    <property type="match status" value="1"/>
</dbReference>
<evidence type="ECO:0000313" key="12">
    <source>
        <dbReference type="EMBL" id="EAL9204249.1"/>
    </source>
</evidence>
<dbReference type="InterPro" id="IPR051313">
    <property type="entry name" value="Bact_iron-sidero_bind"/>
</dbReference>
<evidence type="ECO:0000256" key="6">
    <source>
        <dbReference type="SAM" id="Coils"/>
    </source>
</evidence>
<evidence type="ECO:0000313" key="11">
    <source>
        <dbReference type="EMBL" id="EAK5104216.1"/>
    </source>
</evidence>
<feature type="coiled-coil region" evidence="6">
    <location>
        <begin position="179"/>
        <end position="206"/>
    </location>
</feature>
<keyword evidence="4" id="KW-0408">Iron</keyword>
<feature type="chain" id="PRO_5042680269" evidence="7">
    <location>
        <begin position="21"/>
        <end position="329"/>
    </location>
</feature>
<evidence type="ECO:0000256" key="7">
    <source>
        <dbReference type="SAM" id="SignalP"/>
    </source>
</evidence>
<keyword evidence="4" id="KW-0406">Ion transport</keyword>
<evidence type="ECO:0000256" key="3">
    <source>
        <dbReference type="ARBA" id="ARBA00022448"/>
    </source>
</evidence>
<dbReference type="KEGG" id="ccoo:ATE51_00854"/>
<comment type="similarity">
    <text evidence="2">Belongs to the bacterial solute-binding protein 8 family.</text>
</comment>
<dbReference type="EMBL" id="AACDUL010000051">
    <property type="protein sequence ID" value="EAK1510567.1"/>
    <property type="molecule type" value="Genomic_DNA"/>
</dbReference>
<evidence type="ECO:0000313" key="13">
    <source>
        <dbReference type="Proteomes" id="UP000361993"/>
    </source>
</evidence>
<dbReference type="STRING" id="195.ATE51_00854"/>
<dbReference type="PANTHER" id="PTHR30532:SF28">
    <property type="entry name" value="PETROBACTIN-BINDING PROTEIN YCLQ"/>
    <property type="match status" value="1"/>
</dbReference>
<protein>
    <submittedName>
        <fullName evidence="9">Siderophore ABC transporter substrate-binding protein</fullName>
    </submittedName>
</protein>
<dbReference type="AlphaFoldDB" id="A0A0Q2HX36"/>
<dbReference type="PROSITE" id="PS51257">
    <property type="entry name" value="PROKAR_LIPOPROTEIN"/>
    <property type="match status" value="1"/>
</dbReference>
<evidence type="ECO:0000256" key="1">
    <source>
        <dbReference type="ARBA" id="ARBA00004196"/>
    </source>
</evidence>
<dbReference type="Gene3D" id="3.40.50.1980">
    <property type="entry name" value="Nitrogenase molybdenum iron protein domain"/>
    <property type="match status" value="2"/>
</dbReference>
<dbReference type="InterPro" id="IPR033870">
    <property type="entry name" value="FatB"/>
</dbReference>
<dbReference type="PROSITE" id="PS50983">
    <property type="entry name" value="FE_B12_PBP"/>
    <property type="match status" value="1"/>
</dbReference>
<dbReference type="Proteomes" id="UP000365807">
    <property type="component" value="Unassembled WGS sequence"/>
</dbReference>
<evidence type="ECO:0000259" key="8">
    <source>
        <dbReference type="PROSITE" id="PS50983"/>
    </source>
</evidence>
<comment type="caution">
    <text evidence="9">The sequence shown here is derived from an EMBL/GenBank/DDBJ whole genome shotgun (WGS) entry which is preliminary data.</text>
</comment>
<dbReference type="Proteomes" id="UP000361993">
    <property type="component" value="Unassembled WGS sequence"/>
</dbReference>
<evidence type="ECO:0000313" key="10">
    <source>
        <dbReference type="EMBL" id="EAK4357603.1"/>
    </source>
</evidence>
<dbReference type="EMBL" id="AACGUZ010000017">
    <property type="protein sequence ID" value="EAK5104216.1"/>
    <property type="molecule type" value="Genomic_DNA"/>
</dbReference>
<gene>
    <name evidence="11" type="ORF">B9Q54_08065</name>
    <name evidence="10" type="ORF">C6T04_01480</name>
    <name evidence="9" type="ORF">CJD00_10020</name>
    <name evidence="12" type="ORF">DYU70_03620</name>
</gene>